<name>A0A496PHZ6_9MICC</name>
<dbReference type="PROSITE" id="PS50893">
    <property type="entry name" value="ABC_TRANSPORTER_2"/>
    <property type="match status" value="1"/>
</dbReference>
<comment type="similarity">
    <text evidence="1">Belongs to the ABC transporter superfamily.</text>
</comment>
<reference evidence="4 5" key="1">
    <citation type="submission" date="2018-07" db="EMBL/GenBank/DDBJ databases">
        <title>Arthrobacter sp. nov., isolated from raw cow's milk with high bacterial count.</title>
        <authorList>
            <person name="Hahne J."/>
            <person name="Isele D."/>
            <person name="Lipski A."/>
        </authorList>
    </citation>
    <scope>NUCLEOTIDE SEQUENCE [LARGE SCALE GENOMIC DNA]</scope>
    <source>
        <strain evidence="4 5">JZ R-183</strain>
    </source>
</reference>
<dbReference type="PANTHER" id="PTHR43335:SF2">
    <property type="entry name" value="ABC TRANSPORTER, ATP-BINDING PROTEIN"/>
    <property type="match status" value="1"/>
</dbReference>
<keyword evidence="4" id="KW-0067">ATP-binding</keyword>
<dbReference type="Gene3D" id="3.40.50.300">
    <property type="entry name" value="P-loop containing nucleotide triphosphate hydrolases"/>
    <property type="match status" value="1"/>
</dbReference>
<feature type="domain" description="ABC transporter" evidence="3">
    <location>
        <begin position="2"/>
        <end position="192"/>
    </location>
</feature>
<dbReference type="InterPro" id="IPR027417">
    <property type="entry name" value="P-loop_NTPase"/>
</dbReference>
<gene>
    <name evidence="4" type="ORF">DWQ67_09160</name>
</gene>
<evidence type="ECO:0000313" key="4">
    <source>
        <dbReference type="EMBL" id="RKW70116.1"/>
    </source>
</evidence>
<accession>A0A496PHZ6</accession>
<organism evidence="4 5">
    <name type="scientific">Galactobacter caseinivorans</name>
    <dbReference type="NCBI Taxonomy" id="2676123"/>
    <lineage>
        <taxon>Bacteria</taxon>
        <taxon>Bacillati</taxon>
        <taxon>Actinomycetota</taxon>
        <taxon>Actinomycetes</taxon>
        <taxon>Micrococcales</taxon>
        <taxon>Micrococcaceae</taxon>
        <taxon>Galactobacter</taxon>
    </lineage>
</organism>
<dbReference type="GO" id="GO:0005524">
    <property type="term" value="F:ATP binding"/>
    <property type="evidence" value="ECO:0007669"/>
    <property type="project" value="UniProtKB-KW"/>
</dbReference>
<keyword evidence="4" id="KW-0547">Nucleotide-binding</keyword>
<dbReference type="EMBL" id="QQXL01000005">
    <property type="protein sequence ID" value="RKW70116.1"/>
    <property type="molecule type" value="Genomic_DNA"/>
</dbReference>
<dbReference type="Proteomes" id="UP000273119">
    <property type="component" value="Unassembled WGS sequence"/>
</dbReference>
<dbReference type="AlphaFoldDB" id="A0A496PHZ6"/>
<sequence>MGLLAGVLKPSDGRIALQISEGQSPLGARRKEYLRRVSWVPQAFSPVGGLSVLEHVEYSGWLKGMPAREAKLRAPEALKLAGLEDLAVRPAASLSGGQTQRLGLAGAYVHDADVLLLDEPTVGLDMAQRERFTEVLRAGGADRITVMSTHDTAGIESFVDRVVVMRRGAVAFDGTLDEFLIRAPESAGSDQQRLTAAYVSVMEGDF</sequence>
<evidence type="ECO:0000259" key="3">
    <source>
        <dbReference type="PROSITE" id="PS50893"/>
    </source>
</evidence>
<dbReference type="Pfam" id="PF00005">
    <property type="entry name" value="ABC_tran"/>
    <property type="match status" value="1"/>
</dbReference>
<dbReference type="PANTHER" id="PTHR43335">
    <property type="entry name" value="ABC TRANSPORTER, ATP-BINDING PROTEIN"/>
    <property type="match status" value="1"/>
</dbReference>
<comment type="caution">
    <text evidence="4">The sequence shown here is derived from an EMBL/GenBank/DDBJ whole genome shotgun (WGS) entry which is preliminary data.</text>
</comment>
<protein>
    <submittedName>
        <fullName evidence="4">ATP-binding cassette domain-containing protein</fullName>
    </submittedName>
</protein>
<dbReference type="SUPFAM" id="SSF52540">
    <property type="entry name" value="P-loop containing nucleoside triphosphate hydrolases"/>
    <property type="match status" value="1"/>
</dbReference>
<dbReference type="RefSeq" id="WP_121485304.1">
    <property type="nucleotide sequence ID" value="NZ_QQXL01000005.1"/>
</dbReference>
<evidence type="ECO:0000256" key="2">
    <source>
        <dbReference type="ARBA" id="ARBA00022448"/>
    </source>
</evidence>
<keyword evidence="5" id="KW-1185">Reference proteome</keyword>
<proteinExistence type="inferred from homology"/>
<evidence type="ECO:0000256" key="1">
    <source>
        <dbReference type="ARBA" id="ARBA00005417"/>
    </source>
</evidence>
<evidence type="ECO:0000313" key="5">
    <source>
        <dbReference type="Proteomes" id="UP000273119"/>
    </source>
</evidence>
<dbReference type="InterPro" id="IPR003439">
    <property type="entry name" value="ABC_transporter-like_ATP-bd"/>
</dbReference>
<dbReference type="GO" id="GO:0016887">
    <property type="term" value="F:ATP hydrolysis activity"/>
    <property type="evidence" value="ECO:0007669"/>
    <property type="project" value="InterPro"/>
</dbReference>
<keyword evidence="2" id="KW-0813">Transport</keyword>